<evidence type="ECO:0000313" key="4">
    <source>
        <dbReference type="Proteomes" id="UP000828390"/>
    </source>
</evidence>
<dbReference type="Pfam" id="PF00595">
    <property type="entry name" value="PDZ"/>
    <property type="match status" value="1"/>
</dbReference>
<sequence>MMRSPDSNGPLRRYLPPYEEPPQWIPPEERDRHPSYCSDLERFLPRNISLQRSKTSEQLGFNIRGGKEHNCGIFVSKVMQNSEAEKLGLQEGDQILSVNDNNFEYIDHGEAVKILKSNTSMWITVRYFPYGYNRTYDKSGHSNQGSPQPAR</sequence>
<evidence type="ECO:0000259" key="2">
    <source>
        <dbReference type="PROSITE" id="PS50106"/>
    </source>
</evidence>
<dbReference type="Proteomes" id="UP000828390">
    <property type="component" value="Unassembled WGS sequence"/>
</dbReference>
<gene>
    <name evidence="3" type="ORF">DPMN_108709</name>
</gene>
<evidence type="ECO:0000256" key="1">
    <source>
        <dbReference type="SAM" id="MobiDB-lite"/>
    </source>
</evidence>
<dbReference type="InterPro" id="IPR001478">
    <property type="entry name" value="PDZ"/>
</dbReference>
<feature type="region of interest" description="Disordered" evidence="1">
    <location>
        <begin position="1"/>
        <end position="32"/>
    </location>
</feature>
<dbReference type="CDD" id="cd06752">
    <property type="entry name" value="PDZ_PDZD11-like"/>
    <property type="match status" value="1"/>
</dbReference>
<dbReference type="PANTHER" id="PTHR14063">
    <property type="entry name" value="PROTEIN LIN-7 HOMOLOG"/>
    <property type="match status" value="1"/>
</dbReference>
<dbReference type="SUPFAM" id="SSF50156">
    <property type="entry name" value="PDZ domain-like"/>
    <property type="match status" value="1"/>
</dbReference>
<dbReference type="SMART" id="SM00228">
    <property type="entry name" value="PDZ"/>
    <property type="match status" value="1"/>
</dbReference>
<reference evidence="3" key="1">
    <citation type="journal article" date="2019" name="bioRxiv">
        <title>The Genome of the Zebra Mussel, Dreissena polymorpha: A Resource for Invasive Species Research.</title>
        <authorList>
            <person name="McCartney M.A."/>
            <person name="Auch B."/>
            <person name="Kono T."/>
            <person name="Mallez S."/>
            <person name="Zhang Y."/>
            <person name="Obille A."/>
            <person name="Becker A."/>
            <person name="Abrahante J.E."/>
            <person name="Garbe J."/>
            <person name="Badalamenti J.P."/>
            <person name="Herman A."/>
            <person name="Mangelson H."/>
            <person name="Liachko I."/>
            <person name="Sullivan S."/>
            <person name="Sone E.D."/>
            <person name="Koren S."/>
            <person name="Silverstein K.A.T."/>
            <person name="Beckman K.B."/>
            <person name="Gohl D.M."/>
        </authorList>
    </citation>
    <scope>NUCLEOTIDE SEQUENCE</scope>
    <source>
        <strain evidence="3">Duluth1</strain>
        <tissue evidence="3">Whole animal</tissue>
    </source>
</reference>
<comment type="caution">
    <text evidence="3">The sequence shown here is derived from an EMBL/GenBank/DDBJ whole genome shotgun (WGS) entry which is preliminary data.</text>
</comment>
<protein>
    <recommendedName>
        <fullName evidence="2">PDZ domain-containing protein</fullName>
    </recommendedName>
</protein>
<accession>A0A9D4K9C2</accession>
<dbReference type="PROSITE" id="PS50106">
    <property type="entry name" value="PDZ"/>
    <property type="match status" value="1"/>
</dbReference>
<dbReference type="Gene3D" id="2.30.42.10">
    <property type="match status" value="1"/>
</dbReference>
<reference evidence="3" key="2">
    <citation type="submission" date="2020-11" db="EMBL/GenBank/DDBJ databases">
        <authorList>
            <person name="McCartney M.A."/>
            <person name="Auch B."/>
            <person name="Kono T."/>
            <person name="Mallez S."/>
            <person name="Becker A."/>
            <person name="Gohl D.M."/>
            <person name="Silverstein K.A.T."/>
            <person name="Koren S."/>
            <person name="Bechman K.B."/>
            <person name="Herman A."/>
            <person name="Abrahante J.E."/>
            <person name="Garbe J."/>
        </authorList>
    </citation>
    <scope>NUCLEOTIDE SEQUENCE</scope>
    <source>
        <strain evidence="3">Duluth1</strain>
        <tissue evidence="3">Whole animal</tissue>
    </source>
</reference>
<dbReference type="EMBL" id="JAIWYP010000004">
    <property type="protein sequence ID" value="KAH3835360.1"/>
    <property type="molecule type" value="Genomic_DNA"/>
</dbReference>
<dbReference type="AlphaFoldDB" id="A0A9D4K9C2"/>
<evidence type="ECO:0000313" key="3">
    <source>
        <dbReference type="EMBL" id="KAH3835360.1"/>
    </source>
</evidence>
<feature type="domain" description="PDZ" evidence="2">
    <location>
        <begin position="47"/>
        <end position="117"/>
    </location>
</feature>
<dbReference type="InterPro" id="IPR051109">
    <property type="entry name" value="MAM_complex_regulator"/>
</dbReference>
<name>A0A9D4K9C2_DREPO</name>
<dbReference type="OrthoDB" id="6021951at2759"/>
<dbReference type="InterPro" id="IPR036034">
    <property type="entry name" value="PDZ_sf"/>
</dbReference>
<proteinExistence type="predicted"/>
<dbReference type="FunFam" id="2.30.42.10:FF:000087">
    <property type="entry name" value="Whirlin a"/>
    <property type="match status" value="1"/>
</dbReference>
<organism evidence="3 4">
    <name type="scientific">Dreissena polymorpha</name>
    <name type="common">Zebra mussel</name>
    <name type="synonym">Mytilus polymorpha</name>
    <dbReference type="NCBI Taxonomy" id="45954"/>
    <lineage>
        <taxon>Eukaryota</taxon>
        <taxon>Metazoa</taxon>
        <taxon>Spiralia</taxon>
        <taxon>Lophotrochozoa</taxon>
        <taxon>Mollusca</taxon>
        <taxon>Bivalvia</taxon>
        <taxon>Autobranchia</taxon>
        <taxon>Heteroconchia</taxon>
        <taxon>Euheterodonta</taxon>
        <taxon>Imparidentia</taxon>
        <taxon>Neoheterodontei</taxon>
        <taxon>Myida</taxon>
        <taxon>Dreissenoidea</taxon>
        <taxon>Dreissenidae</taxon>
        <taxon>Dreissena</taxon>
    </lineage>
</organism>
<keyword evidence="4" id="KW-1185">Reference proteome</keyword>